<gene>
    <name evidence="1" type="ORF">ACCB04571</name>
</gene>
<dbReference type="AlphaFoldDB" id="V9IF68"/>
<reference evidence="1" key="1">
    <citation type="submission" date="2011-11" db="EMBL/GenBank/DDBJ databases">
        <title>Decoding the brain transcriptome of the Eastern honeybee (Apis cerana) based on pyrosequencing.</title>
        <authorList>
            <person name="Sun L."/>
            <person name="Zheng H."/>
            <person name="Wang Y."/>
            <person name="Xie X."/>
            <person name="Zhu Y."/>
            <person name="Gu W."/>
            <person name="Wang S."/>
        </authorList>
    </citation>
    <scope>NUCLEOTIDE SEQUENCE</scope>
    <source>
        <tissue evidence="1">Brain</tissue>
    </source>
</reference>
<sequence>MIVVSSGAMGGGTTGKPITITVPGQGGVPKTVTIATKGSPQAIFNPGKSQIVTMPQIQKTPETVTVSGKPVTLQMSGGIGAKTVTLMPTSSTIVTTSSASETIDTSKMLFVPSQKQTISFISIYI</sequence>
<dbReference type="EMBL" id="JR043364">
    <property type="protein sequence ID" value="AEY59763.1"/>
    <property type="molecule type" value="mRNA"/>
</dbReference>
<accession>V9IF68</accession>
<organism evidence="1">
    <name type="scientific">Apis cerana</name>
    <name type="common">Indian honeybee</name>
    <dbReference type="NCBI Taxonomy" id="7461"/>
    <lineage>
        <taxon>Eukaryota</taxon>
        <taxon>Metazoa</taxon>
        <taxon>Ecdysozoa</taxon>
        <taxon>Arthropoda</taxon>
        <taxon>Hexapoda</taxon>
        <taxon>Insecta</taxon>
        <taxon>Pterygota</taxon>
        <taxon>Neoptera</taxon>
        <taxon>Endopterygota</taxon>
        <taxon>Hymenoptera</taxon>
        <taxon>Apocrita</taxon>
        <taxon>Aculeata</taxon>
        <taxon>Apoidea</taxon>
        <taxon>Anthophila</taxon>
        <taxon>Apidae</taxon>
        <taxon>Apis</taxon>
    </lineage>
</organism>
<evidence type="ECO:0000313" key="1">
    <source>
        <dbReference type="EMBL" id="AEY59763.1"/>
    </source>
</evidence>
<protein>
    <submittedName>
        <fullName evidence="1">Host cell factor C1</fullName>
    </submittedName>
</protein>
<proteinExistence type="evidence at transcript level"/>
<name>V9IF68_APICE</name>